<reference evidence="2 3" key="1">
    <citation type="submission" date="2020-05" db="EMBL/GenBank/DDBJ databases">
        <title>Identification and distribution of gene clusters putatively required for synthesis of sphingolipid metabolism inhibitors in phylogenetically diverse species of the filamentous fungus Fusarium.</title>
        <authorList>
            <person name="Kim H.-S."/>
            <person name="Busman M."/>
            <person name="Brown D.W."/>
            <person name="Divon H."/>
            <person name="Uhlig S."/>
            <person name="Proctor R.H."/>
        </authorList>
    </citation>
    <scope>NUCLEOTIDE SEQUENCE [LARGE SCALE GENOMIC DNA]</scope>
    <source>
        <strain evidence="2 3">NRRL 13617</strain>
    </source>
</reference>
<feature type="domain" description="Heterokaryon incompatibility" evidence="1">
    <location>
        <begin position="164"/>
        <end position="321"/>
    </location>
</feature>
<comment type="caution">
    <text evidence="2">The sequence shown here is derived from an EMBL/GenBank/DDBJ whole genome shotgun (WGS) entry which is preliminary data.</text>
</comment>
<dbReference type="PANTHER" id="PTHR33112">
    <property type="entry name" value="DOMAIN PROTEIN, PUTATIVE-RELATED"/>
    <property type="match status" value="1"/>
</dbReference>
<evidence type="ECO:0000313" key="2">
    <source>
        <dbReference type="EMBL" id="KAF5534569.1"/>
    </source>
</evidence>
<protein>
    <recommendedName>
        <fullName evidence="1">Heterokaryon incompatibility domain-containing protein</fullName>
    </recommendedName>
</protein>
<gene>
    <name evidence="2" type="ORF">FPHYL_13401</name>
</gene>
<keyword evidence="3" id="KW-1185">Reference proteome</keyword>
<proteinExistence type="predicted"/>
<organism evidence="2 3">
    <name type="scientific">Fusarium phyllophilum</name>
    <dbReference type="NCBI Taxonomy" id="47803"/>
    <lineage>
        <taxon>Eukaryota</taxon>
        <taxon>Fungi</taxon>
        <taxon>Dikarya</taxon>
        <taxon>Ascomycota</taxon>
        <taxon>Pezizomycotina</taxon>
        <taxon>Sordariomycetes</taxon>
        <taxon>Hypocreomycetidae</taxon>
        <taxon>Hypocreales</taxon>
        <taxon>Nectriaceae</taxon>
        <taxon>Fusarium</taxon>
        <taxon>Fusarium fujikuroi species complex</taxon>
    </lineage>
</organism>
<dbReference type="InterPro" id="IPR010730">
    <property type="entry name" value="HET"/>
</dbReference>
<dbReference type="Pfam" id="PF06985">
    <property type="entry name" value="HET"/>
    <property type="match status" value="1"/>
</dbReference>
<evidence type="ECO:0000313" key="3">
    <source>
        <dbReference type="Proteomes" id="UP000582016"/>
    </source>
</evidence>
<dbReference type="OrthoDB" id="5347061at2759"/>
<evidence type="ECO:0000259" key="1">
    <source>
        <dbReference type="Pfam" id="PF06985"/>
    </source>
</evidence>
<sequence length="472" mass="53797">MATSIVLRDAASTKNSCAHRKLHWWNRITFSQLESSASSCRLCSLYRDIALDLVRGHFPDISVALVEDEAEEALKLEELTMRRHHNSLAIRVSDYEVILDVFADRNTHFFEVAGNGFVGMYRVGQYTNSNESFEHAEEWVYECLSTHTCPRPGTSKTRGDEYPYVCLSHLWGDPIHKQLKTTTRTLDSHMENIEWESLPATFKDAVTVCRSMNVKYLWIDSLCILQSFAEITPTELEATRHDFALENSNMARTYQNFHFTISADLSDHMDSGFFSRFPVDEYKKDVITDRGSAASLYIRRHINHYQDHTPSLETRGWTLQEFLLPPRVLHFGGVGHRPRCYRAPSWSWAAVDTDSGCNWWWPGGIEHHAIMLDDEPEQACGIVQPDCALDDDDLNLGDQIFCAAIAGVEDFSKVDCGCLALKHIDGDTYQRVGFCTIGARRADPRPEREDITESELEDFAWPGSGQVQIRIV</sequence>
<dbReference type="PANTHER" id="PTHR33112:SF16">
    <property type="entry name" value="HETEROKARYON INCOMPATIBILITY DOMAIN-CONTAINING PROTEIN"/>
    <property type="match status" value="1"/>
</dbReference>
<accession>A0A8H5IDY7</accession>
<dbReference type="AlphaFoldDB" id="A0A8H5IDY7"/>
<dbReference type="Proteomes" id="UP000582016">
    <property type="component" value="Unassembled WGS sequence"/>
</dbReference>
<dbReference type="EMBL" id="JAAOAQ010000782">
    <property type="protein sequence ID" value="KAF5534569.1"/>
    <property type="molecule type" value="Genomic_DNA"/>
</dbReference>
<name>A0A8H5IDY7_9HYPO</name>